<dbReference type="OrthoDB" id="9789605at2"/>
<dbReference type="InterPro" id="IPR050680">
    <property type="entry name" value="YpeA/RimI_acetyltransf"/>
</dbReference>
<evidence type="ECO:0000256" key="1">
    <source>
        <dbReference type="ARBA" id="ARBA00022679"/>
    </source>
</evidence>
<dbReference type="EMBL" id="RJTM01000002">
    <property type="protein sequence ID" value="RNL95069.1"/>
    <property type="molecule type" value="Genomic_DNA"/>
</dbReference>
<dbReference type="PANTHER" id="PTHR43420:SF47">
    <property type="entry name" value="N-ACETYLTRANSFERASE DOMAIN-CONTAINING PROTEIN"/>
    <property type="match status" value="1"/>
</dbReference>
<evidence type="ECO:0000313" key="5">
    <source>
        <dbReference type="Proteomes" id="UP000267469"/>
    </source>
</evidence>
<gene>
    <name evidence="4" type="ORF">ED312_00240</name>
</gene>
<reference evidence="4 5" key="1">
    <citation type="submission" date="2018-10" db="EMBL/GenBank/DDBJ databases">
        <title>Sinomicrobium pectinilyticum sp. nov., a pectinase-producing bacterium isolated from alkaline and saline soil, and emended description of the genus Sinomicrobium.</title>
        <authorList>
            <person name="Cheng B."/>
            <person name="Li C."/>
            <person name="Lai Q."/>
            <person name="Du M."/>
            <person name="Shao Z."/>
            <person name="Xu P."/>
            <person name="Yang C."/>
        </authorList>
    </citation>
    <scope>NUCLEOTIDE SEQUENCE [LARGE SCALE GENOMIC DNA]</scope>
    <source>
        <strain evidence="4 5">5DNS001</strain>
    </source>
</reference>
<name>A0A3N0F4Z1_SINP1</name>
<organism evidence="4 5">
    <name type="scientific">Sinomicrobium pectinilyticum</name>
    <dbReference type="NCBI Taxonomy" id="1084421"/>
    <lineage>
        <taxon>Bacteria</taxon>
        <taxon>Pseudomonadati</taxon>
        <taxon>Bacteroidota</taxon>
        <taxon>Flavobacteriia</taxon>
        <taxon>Flavobacteriales</taxon>
        <taxon>Flavobacteriaceae</taxon>
        <taxon>Sinomicrobium</taxon>
    </lineage>
</organism>
<feature type="domain" description="N-acetyltransferase" evidence="3">
    <location>
        <begin position="5"/>
        <end position="152"/>
    </location>
</feature>
<dbReference type="InterPro" id="IPR000182">
    <property type="entry name" value="GNAT_dom"/>
</dbReference>
<protein>
    <submittedName>
        <fullName evidence="4">N-acetyltransferase</fullName>
    </submittedName>
</protein>
<proteinExistence type="predicted"/>
<dbReference type="InterPro" id="IPR016181">
    <property type="entry name" value="Acyl_CoA_acyltransferase"/>
</dbReference>
<dbReference type="CDD" id="cd04301">
    <property type="entry name" value="NAT_SF"/>
    <property type="match status" value="1"/>
</dbReference>
<dbReference type="GO" id="GO:0016747">
    <property type="term" value="F:acyltransferase activity, transferring groups other than amino-acyl groups"/>
    <property type="evidence" value="ECO:0007669"/>
    <property type="project" value="InterPro"/>
</dbReference>
<accession>A0A3N0F4Z1</accession>
<evidence type="ECO:0000259" key="3">
    <source>
        <dbReference type="PROSITE" id="PS51186"/>
    </source>
</evidence>
<dbReference type="Proteomes" id="UP000267469">
    <property type="component" value="Unassembled WGS sequence"/>
</dbReference>
<dbReference type="AlphaFoldDB" id="A0A3N0F4Z1"/>
<keyword evidence="1 4" id="KW-0808">Transferase</keyword>
<dbReference type="PANTHER" id="PTHR43420">
    <property type="entry name" value="ACETYLTRANSFERASE"/>
    <property type="match status" value="1"/>
</dbReference>
<dbReference type="Pfam" id="PF00583">
    <property type="entry name" value="Acetyltransf_1"/>
    <property type="match status" value="1"/>
</dbReference>
<dbReference type="PROSITE" id="PS51186">
    <property type="entry name" value="GNAT"/>
    <property type="match status" value="1"/>
</dbReference>
<evidence type="ECO:0000313" key="4">
    <source>
        <dbReference type="EMBL" id="RNL95069.1"/>
    </source>
</evidence>
<dbReference type="RefSeq" id="WP_123213981.1">
    <property type="nucleotide sequence ID" value="NZ_RJTM01000002.1"/>
</dbReference>
<dbReference type="SUPFAM" id="SSF55729">
    <property type="entry name" value="Acyl-CoA N-acyltransferases (Nat)"/>
    <property type="match status" value="1"/>
</dbReference>
<comment type="caution">
    <text evidence="4">The sequence shown here is derived from an EMBL/GenBank/DDBJ whole genome shotgun (WGS) entry which is preliminary data.</text>
</comment>
<sequence>MNRTLKYIKATPEDHDLLTQTAMSSKKNWGYADRLMELWREDLTITPEYITRNEVVKVENADGFIGFYGLVHKGDHHWEVDHFWLLPGYIRKGYGTRIFEQILKHIKQQNGRSVSLSSDPNAKGFYDKMGGSVIHREPGKVSGRFLDVYEFPVNEG</sequence>
<keyword evidence="5" id="KW-1185">Reference proteome</keyword>
<evidence type="ECO:0000256" key="2">
    <source>
        <dbReference type="ARBA" id="ARBA00023315"/>
    </source>
</evidence>
<keyword evidence="2" id="KW-0012">Acyltransferase</keyword>
<dbReference type="Gene3D" id="3.40.630.30">
    <property type="match status" value="1"/>
</dbReference>